<protein>
    <recommendedName>
        <fullName evidence="5">Secreted protein</fullName>
    </recommendedName>
</protein>
<gene>
    <name evidence="3" type="ORF">A5792_10560</name>
</gene>
<keyword evidence="2" id="KW-0812">Transmembrane</keyword>
<evidence type="ECO:0008006" key="5">
    <source>
        <dbReference type="Google" id="ProtNLM"/>
    </source>
</evidence>
<keyword evidence="2" id="KW-1133">Transmembrane helix</keyword>
<evidence type="ECO:0000313" key="3">
    <source>
        <dbReference type="EMBL" id="OBB33758.1"/>
    </source>
</evidence>
<dbReference type="AlphaFoldDB" id="A0A1A0RI61"/>
<organism evidence="3 4">
    <name type="scientific">Mycolicibacterium peregrinum</name>
    <name type="common">Mycobacterium peregrinum</name>
    <dbReference type="NCBI Taxonomy" id="43304"/>
    <lineage>
        <taxon>Bacteria</taxon>
        <taxon>Bacillati</taxon>
        <taxon>Actinomycetota</taxon>
        <taxon>Actinomycetes</taxon>
        <taxon>Mycobacteriales</taxon>
        <taxon>Mycobacteriaceae</taxon>
        <taxon>Mycolicibacterium</taxon>
    </lineage>
</organism>
<dbReference type="OrthoDB" id="7502542at2"/>
<accession>A0A1A0RI61</accession>
<dbReference type="STRING" id="43304.GCA_001403655_01920"/>
<feature type="region of interest" description="Disordered" evidence="1">
    <location>
        <begin position="183"/>
        <end position="227"/>
    </location>
</feature>
<evidence type="ECO:0000256" key="1">
    <source>
        <dbReference type="SAM" id="MobiDB-lite"/>
    </source>
</evidence>
<feature type="compositionally biased region" description="Basic and acidic residues" evidence="1">
    <location>
        <begin position="190"/>
        <end position="213"/>
    </location>
</feature>
<dbReference type="RefSeq" id="WP_064929680.1">
    <property type="nucleotide sequence ID" value="NZ_LZSO01000008.1"/>
</dbReference>
<proteinExistence type="predicted"/>
<evidence type="ECO:0000313" key="4">
    <source>
        <dbReference type="Proteomes" id="UP000093902"/>
    </source>
</evidence>
<name>A0A1A0RI61_MYCPR</name>
<dbReference type="Proteomes" id="UP000093902">
    <property type="component" value="Unassembled WGS sequence"/>
</dbReference>
<keyword evidence="2" id="KW-0472">Membrane</keyword>
<sequence>MPTWSWIVIAVVAVVIVLLAVIVAASMMRQKRSERLREQFGPEYEHAVETAGGQRAAERELIARERKHNKLKISELTPESRTRYVEAWGVTQAGFVDDPAKSVGDADRLVTEVMRERGYPIDDFEQRAADISVDHPKVVEHYRAAHILHLAQDQGDIGTEAQREAIVHYRALFEQLVGAVPAAKPGTDGRVQHETPVEHDTPTQRDAGRHEAGTDEAGTDSTKEARA</sequence>
<dbReference type="EMBL" id="LZSO01000008">
    <property type="protein sequence ID" value="OBB33758.1"/>
    <property type="molecule type" value="Genomic_DNA"/>
</dbReference>
<comment type="caution">
    <text evidence="3">The sequence shown here is derived from an EMBL/GenBank/DDBJ whole genome shotgun (WGS) entry which is preliminary data.</text>
</comment>
<reference evidence="4" key="1">
    <citation type="submission" date="2016-06" db="EMBL/GenBank/DDBJ databases">
        <authorList>
            <person name="Sutton G."/>
            <person name="Brinkac L."/>
            <person name="Sanka R."/>
            <person name="Adams M."/>
            <person name="Lau E."/>
            <person name="Mehaffy C."/>
            <person name="Tameris M."/>
            <person name="Hatherill M."/>
            <person name="Hanekom W."/>
            <person name="Mahomed H."/>
            <person name="Mcshane H."/>
        </authorList>
    </citation>
    <scope>NUCLEOTIDE SEQUENCE [LARGE SCALE GENOMIC DNA]</scope>
    <source>
        <strain evidence="4">852002-51209_SCH5440388</strain>
    </source>
</reference>
<evidence type="ECO:0000256" key="2">
    <source>
        <dbReference type="SAM" id="Phobius"/>
    </source>
</evidence>
<feature type="transmembrane region" description="Helical" evidence="2">
    <location>
        <begin position="6"/>
        <end position="27"/>
    </location>
</feature>